<keyword evidence="4 5" id="KW-0472">Membrane</keyword>
<dbReference type="PANTHER" id="PTHR37422:SF13">
    <property type="entry name" value="LIPOPOLYSACCHARIDE BIOSYNTHESIS PROTEIN PA4999-RELATED"/>
    <property type="match status" value="1"/>
</dbReference>
<organism evidence="8 9">
    <name type="scientific">Trichloromonas acetexigens</name>
    <dbReference type="NCBI Taxonomy" id="38815"/>
    <lineage>
        <taxon>Bacteria</taxon>
        <taxon>Pseudomonadati</taxon>
        <taxon>Thermodesulfobacteriota</taxon>
        <taxon>Desulfuromonadia</taxon>
        <taxon>Desulfuromonadales</taxon>
        <taxon>Trichloromonadaceae</taxon>
        <taxon>Trichloromonas</taxon>
    </lineage>
</organism>
<feature type="transmembrane region" description="Helical" evidence="5">
    <location>
        <begin position="246"/>
        <end position="266"/>
    </location>
</feature>
<feature type="transmembrane region" description="Helical" evidence="5">
    <location>
        <begin position="376"/>
        <end position="396"/>
    </location>
</feature>
<dbReference type="GO" id="GO:0016020">
    <property type="term" value="C:membrane"/>
    <property type="evidence" value="ECO:0007669"/>
    <property type="project" value="UniProtKB-SubCell"/>
</dbReference>
<dbReference type="RefSeq" id="WP_092056290.1">
    <property type="nucleotide sequence ID" value="NZ_FOJJ01000012.1"/>
</dbReference>
<evidence type="ECO:0000256" key="5">
    <source>
        <dbReference type="SAM" id="Phobius"/>
    </source>
</evidence>
<evidence type="ECO:0000256" key="1">
    <source>
        <dbReference type="ARBA" id="ARBA00004141"/>
    </source>
</evidence>
<protein>
    <recommendedName>
        <fullName evidence="10">O-antigen ligase family protein</fullName>
    </recommendedName>
</protein>
<proteinExistence type="predicted"/>
<feature type="transmembrane region" description="Helical" evidence="5">
    <location>
        <begin position="110"/>
        <end position="129"/>
    </location>
</feature>
<keyword evidence="3 5" id="KW-1133">Transmembrane helix</keyword>
<feature type="domain" description="DUF5935" evidence="7">
    <location>
        <begin position="7"/>
        <end position="189"/>
    </location>
</feature>
<feature type="transmembrane region" description="Helical" evidence="5">
    <location>
        <begin position="175"/>
        <end position="194"/>
    </location>
</feature>
<evidence type="ECO:0000256" key="3">
    <source>
        <dbReference type="ARBA" id="ARBA00022989"/>
    </source>
</evidence>
<keyword evidence="2 5" id="KW-0812">Transmembrane</keyword>
<comment type="subcellular location">
    <subcellularLocation>
        <location evidence="1">Membrane</location>
        <topology evidence="1">Multi-pass membrane protein</topology>
    </subcellularLocation>
</comment>
<evidence type="ECO:0000256" key="4">
    <source>
        <dbReference type="ARBA" id="ARBA00023136"/>
    </source>
</evidence>
<feature type="transmembrane region" description="Helical" evidence="5">
    <location>
        <begin position="86"/>
        <end position="104"/>
    </location>
</feature>
<sequence length="448" mass="49716">MALTTLLFLAIFMLCLLGSIFYHPMLGVVGYVMTYIIAPASQWWGSSLAQMGLRYSLFMALAIALGMIFQSKKLNFTTKLHGQEKLFLLLIGWIFLSTYIGLPGYEGDNFAIKLFKVWIFLWMLIRIVDSQKTFEMFLWSLVLTTAYVGFDALGASTAQYGRISAGVGGSDFAEGNFLAAHFAMVLPFIGVFFMKGSRYQKIVLLFAAVLIVNGIVLCRSRGVFIAIVLGIVAAVYLAPKVWRSRIVILVLVGLIGGSFLVDEGFVDRMDRINPDITNIEAQDDSAAGRILAWKAAISMAKEHPLGIGQGNFTRYVGSYQPSIPGKDAHNTYLRALAELGFPGLFLIGAMIWNAFKKVREQKRRVVASDLSHDLPMYAYAQTVALVIFLAAGMFITETYIEEFYWLLMFPVLLERVVDGQMRDRGLVDDGVVAGQREIAGLFEGVNAR</sequence>
<feature type="transmembrane region" description="Helical" evidence="5">
    <location>
        <begin position="223"/>
        <end position="239"/>
    </location>
</feature>
<dbReference type="AlphaFoldDB" id="A0A550JJH5"/>
<keyword evidence="9" id="KW-1185">Reference proteome</keyword>
<feature type="domain" description="O-antigen ligase-related" evidence="6">
    <location>
        <begin position="206"/>
        <end position="347"/>
    </location>
</feature>
<feature type="transmembrane region" description="Helical" evidence="5">
    <location>
        <begin position="201"/>
        <end position="217"/>
    </location>
</feature>
<evidence type="ECO:0000259" key="7">
    <source>
        <dbReference type="Pfam" id="PF19358"/>
    </source>
</evidence>
<accession>A0A550JJH5</accession>
<feature type="transmembrane region" description="Helical" evidence="5">
    <location>
        <begin position="332"/>
        <end position="355"/>
    </location>
</feature>
<dbReference type="Proteomes" id="UP000317155">
    <property type="component" value="Unassembled WGS sequence"/>
</dbReference>
<gene>
    <name evidence="8" type="ORF">FL622_04525</name>
</gene>
<dbReference type="InterPro" id="IPR007016">
    <property type="entry name" value="O-antigen_ligase-rel_domated"/>
</dbReference>
<evidence type="ECO:0000256" key="2">
    <source>
        <dbReference type="ARBA" id="ARBA00022692"/>
    </source>
</evidence>
<dbReference type="PANTHER" id="PTHR37422">
    <property type="entry name" value="TEICHURONIC ACID BIOSYNTHESIS PROTEIN TUAE"/>
    <property type="match status" value="1"/>
</dbReference>
<feature type="transmembrane region" description="Helical" evidence="5">
    <location>
        <begin position="136"/>
        <end position="155"/>
    </location>
</feature>
<comment type="caution">
    <text evidence="8">The sequence shown here is derived from an EMBL/GenBank/DDBJ whole genome shotgun (WGS) entry which is preliminary data.</text>
</comment>
<dbReference type="InterPro" id="IPR045979">
    <property type="entry name" value="DUF5935"/>
</dbReference>
<name>A0A550JJH5_9BACT</name>
<dbReference type="Pfam" id="PF19358">
    <property type="entry name" value="DUF5935"/>
    <property type="match status" value="1"/>
</dbReference>
<evidence type="ECO:0000313" key="9">
    <source>
        <dbReference type="Proteomes" id="UP000317155"/>
    </source>
</evidence>
<feature type="transmembrane region" description="Helical" evidence="5">
    <location>
        <begin position="42"/>
        <end position="65"/>
    </location>
</feature>
<dbReference type="OrthoDB" id="5469233at2"/>
<evidence type="ECO:0000259" key="6">
    <source>
        <dbReference type="Pfam" id="PF04932"/>
    </source>
</evidence>
<evidence type="ECO:0008006" key="10">
    <source>
        <dbReference type="Google" id="ProtNLM"/>
    </source>
</evidence>
<dbReference type="Pfam" id="PF04932">
    <property type="entry name" value="Wzy_C"/>
    <property type="match status" value="1"/>
</dbReference>
<evidence type="ECO:0000313" key="8">
    <source>
        <dbReference type="EMBL" id="TRO83354.1"/>
    </source>
</evidence>
<dbReference type="EMBL" id="VJVV01000002">
    <property type="protein sequence ID" value="TRO83354.1"/>
    <property type="molecule type" value="Genomic_DNA"/>
</dbReference>
<reference evidence="8 9" key="1">
    <citation type="submission" date="2019-07" db="EMBL/GenBank/DDBJ databases">
        <title>Insights of Desulfuromonas acetexigens electromicrobiology.</title>
        <authorList>
            <person name="Katuri K."/>
            <person name="Sapireddy V."/>
            <person name="Shaw D.R."/>
            <person name="Saikaly P."/>
        </authorList>
    </citation>
    <scope>NUCLEOTIDE SEQUENCE [LARGE SCALE GENOMIC DNA]</scope>
    <source>
        <strain evidence="8 9">2873</strain>
    </source>
</reference>
<dbReference type="InterPro" id="IPR051533">
    <property type="entry name" value="WaaL-like"/>
</dbReference>